<evidence type="ECO:0000256" key="5">
    <source>
        <dbReference type="ARBA" id="ARBA00023284"/>
    </source>
</evidence>
<dbReference type="NCBIfam" id="NF002854">
    <property type="entry name" value="PRK03147.1"/>
    <property type="match status" value="1"/>
</dbReference>
<dbReference type="OrthoDB" id="25753at2"/>
<dbReference type="GO" id="GO:0030313">
    <property type="term" value="C:cell envelope"/>
    <property type="evidence" value="ECO:0007669"/>
    <property type="project" value="UniProtKB-SubCell"/>
</dbReference>
<feature type="transmembrane region" description="Helical" evidence="6">
    <location>
        <begin position="12"/>
        <end position="29"/>
    </location>
</feature>
<dbReference type="PROSITE" id="PS00194">
    <property type="entry name" value="THIOREDOXIN_1"/>
    <property type="match status" value="1"/>
</dbReference>
<dbReference type="GO" id="GO:0016491">
    <property type="term" value="F:oxidoreductase activity"/>
    <property type="evidence" value="ECO:0007669"/>
    <property type="project" value="InterPro"/>
</dbReference>
<keyword evidence="6" id="KW-1133">Transmembrane helix</keyword>
<dbReference type="InterPro" id="IPR050553">
    <property type="entry name" value="Thioredoxin_ResA/DsbE_sf"/>
</dbReference>
<dbReference type="KEGG" id="mcak:MCCS_13310"/>
<dbReference type="EMBL" id="CP021059">
    <property type="protein sequence ID" value="ARQ06973.1"/>
    <property type="molecule type" value="Genomic_DNA"/>
</dbReference>
<proteinExistence type="predicted"/>
<organism evidence="8 9">
    <name type="scientific">Macrococcoides canis</name>
    <dbReference type="NCBI Taxonomy" id="1855823"/>
    <lineage>
        <taxon>Bacteria</taxon>
        <taxon>Bacillati</taxon>
        <taxon>Bacillota</taxon>
        <taxon>Bacilli</taxon>
        <taxon>Bacillales</taxon>
        <taxon>Staphylococcaceae</taxon>
        <taxon>Macrococcoides</taxon>
    </lineage>
</organism>
<dbReference type="PANTHER" id="PTHR42852">
    <property type="entry name" value="THIOL:DISULFIDE INTERCHANGE PROTEIN DSBE"/>
    <property type="match status" value="1"/>
</dbReference>
<dbReference type="STRING" id="1855823.MCCS_13310"/>
<accession>A0A1W7ABI7</accession>
<evidence type="ECO:0000256" key="1">
    <source>
        <dbReference type="ARBA" id="ARBA00004196"/>
    </source>
</evidence>
<evidence type="ECO:0000256" key="6">
    <source>
        <dbReference type="SAM" id="Phobius"/>
    </source>
</evidence>
<evidence type="ECO:0000256" key="2">
    <source>
        <dbReference type="ARBA" id="ARBA00022748"/>
    </source>
</evidence>
<dbReference type="CDD" id="cd02966">
    <property type="entry name" value="TlpA_like_family"/>
    <property type="match status" value="1"/>
</dbReference>
<dbReference type="PANTHER" id="PTHR42852:SF6">
    <property type="entry name" value="THIOL:DISULFIDE INTERCHANGE PROTEIN DSBE"/>
    <property type="match status" value="1"/>
</dbReference>
<dbReference type="RefSeq" id="WP_086042607.1">
    <property type="nucleotide sequence ID" value="NZ_CBCRZA010000002.1"/>
</dbReference>
<feature type="domain" description="Thioredoxin" evidence="7">
    <location>
        <begin position="37"/>
        <end position="177"/>
    </location>
</feature>
<evidence type="ECO:0000313" key="8">
    <source>
        <dbReference type="EMBL" id="ARQ06973.1"/>
    </source>
</evidence>
<evidence type="ECO:0000313" key="9">
    <source>
        <dbReference type="Proteomes" id="UP000194154"/>
    </source>
</evidence>
<dbReference type="InterPro" id="IPR017937">
    <property type="entry name" value="Thioredoxin_CS"/>
</dbReference>
<dbReference type="InterPro" id="IPR000866">
    <property type="entry name" value="AhpC/TSA"/>
</dbReference>
<name>A0A1W7ABI7_9STAP</name>
<gene>
    <name evidence="8" type="primary">resA_2</name>
    <name evidence="8" type="ORF">MCCS_13310</name>
</gene>
<comment type="subcellular location">
    <subcellularLocation>
        <location evidence="1">Cell envelope</location>
    </subcellularLocation>
</comment>
<dbReference type="AlphaFoldDB" id="A0A1W7ABI7"/>
<dbReference type="GO" id="GO:0017004">
    <property type="term" value="P:cytochrome complex assembly"/>
    <property type="evidence" value="ECO:0007669"/>
    <property type="project" value="UniProtKB-KW"/>
</dbReference>
<sequence length="177" mass="20084">MQKSQKKWIQYIIMLLILIAIGFILYVSVVKDGEKVVKVGDKAPLFELKTVEGDKVALSDYKGKGVILNFWGTWCEPCKEEMPDLNRMNKIYQSKGVEVLTVHVKDSPQQVKQFFSELPEDIDLKVALDGSGDVMSAYNANDLPNTYIIDKDGVIKAHHKGQMSRTDIKKYMDMVQP</sequence>
<dbReference type="InterPro" id="IPR036249">
    <property type="entry name" value="Thioredoxin-like_sf"/>
</dbReference>
<evidence type="ECO:0000259" key="7">
    <source>
        <dbReference type="PROSITE" id="PS51352"/>
    </source>
</evidence>
<keyword evidence="3" id="KW-0735">Signal-anchor</keyword>
<dbReference type="Gene3D" id="3.40.30.10">
    <property type="entry name" value="Glutaredoxin"/>
    <property type="match status" value="1"/>
</dbReference>
<keyword evidence="6" id="KW-0472">Membrane</keyword>
<evidence type="ECO:0000256" key="3">
    <source>
        <dbReference type="ARBA" id="ARBA00022968"/>
    </source>
</evidence>
<keyword evidence="5" id="KW-0676">Redox-active center</keyword>
<dbReference type="Proteomes" id="UP000194154">
    <property type="component" value="Chromosome"/>
</dbReference>
<keyword evidence="6" id="KW-0812">Transmembrane</keyword>
<reference evidence="8 9" key="1">
    <citation type="journal article" date="2017" name="Int. J. Syst. Evol. Microbiol.">
        <title>Macrococcus canis sp. nov., a skin bacterium associated with infections in dogs.</title>
        <authorList>
            <person name="Gobeli Brawand S."/>
            <person name="Cotting K."/>
            <person name="Gomez-Sanz E."/>
            <person name="Collaud A."/>
            <person name="Thomann A."/>
            <person name="Brodard I."/>
            <person name="Rodriguez-Campos S."/>
            <person name="Strauss C."/>
            <person name="Perreten V."/>
        </authorList>
    </citation>
    <scope>NUCLEOTIDE SEQUENCE [LARGE SCALE GENOMIC DNA]</scope>
    <source>
        <strain evidence="8 9">KM45013</strain>
    </source>
</reference>
<dbReference type="InterPro" id="IPR013766">
    <property type="entry name" value="Thioredoxin_domain"/>
</dbReference>
<keyword evidence="2" id="KW-0201">Cytochrome c-type biogenesis</keyword>
<dbReference type="Pfam" id="PF00578">
    <property type="entry name" value="AhpC-TSA"/>
    <property type="match status" value="1"/>
</dbReference>
<protein>
    <submittedName>
        <fullName evidence="8">Thiol-disulfide oxidoreductase ResA</fullName>
    </submittedName>
</protein>
<keyword evidence="4" id="KW-1015">Disulfide bond</keyword>
<dbReference type="GO" id="GO:0016209">
    <property type="term" value="F:antioxidant activity"/>
    <property type="evidence" value="ECO:0007669"/>
    <property type="project" value="InterPro"/>
</dbReference>
<dbReference type="PROSITE" id="PS51352">
    <property type="entry name" value="THIOREDOXIN_2"/>
    <property type="match status" value="1"/>
</dbReference>
<dbReference type="GeneID" id="35295454"/>
<dbReference type="SUPFAM" id="SSF52833">
    <property type="entry name" value="Thioredoxin-like"/>
    <property type="match status" value="1"/>
</dbReference>
<evidence type="ECO:0000256" key="4">
    <source>
        <dbReference type="ARBA" id="ARBA00023157"/>
    </source>
</evidence>
<keyword evidence="9" id="KW-1185">Reference proteome</keyword>